<dbReference type="RefSeq" id="WP_211940593.1">
    <property type="nucleotide sequence ID" value="NZ_CP073078.1"/>
</dbReference>
<dbReference type="Proteomes" id="UP000676409">
    <property type="component" value="Chromosome"/>
</dbReference>
<evidence type="ECO:0000259" key="1">
    <source>
        <dbReference type="Pfam" id="PF15579"/>
    </source>
</evidence>
<organism evidence="2 3">
    <name type="scientific">Phenylobacterium montanum</name>
    <dbReference type="NCBI Taxonomy" id="2823693"/>
    <lineage>
        <taxon>Bacteria</taxon>
        <taxon>Pseudomonadati</taxon>
        <taxon>Pseudomonadota</taxon>
        <taxon>Alphaproteobacteria</taxon>
        <taxon>Caulobacterales</taxon>
        <taxon>Caulobacteraceae</taxon>
        <taxon>Phenylobacterium</taxon>
    </lineage>
</organism>
<reference evidence="2" key="1">
    <citation type="submission" date="2021-04" db="EMBL/GenBank/DDBJ databases">
        <title>The complete genome sequence of Caulobacter sp. S6.</title>
        <authorList>
            <person name="Tang Y."/>
            <person name="Ouyang W."/>
            <person name="Liu Q."/>
            <person name="Huang B."/>
            <person name="Guo Z."/>
            <person name="Lei P."/>
        </authorList>
    </citation>
    <scope>NUCLEOTIDE SEQUENCE</scope>
    <source>
        <strain evidence="2">S6</strain>
    </source>
</reference>
<dbReference type="InterPro" id="IPR028969">
    <property type="entry name" value="Imm52"/>
</dbReference>
<proteinExistence type="predicted"/>
<dbReference type="EMBL" id="CP073078">
    <property type="protein sequence ID" value="QUD90543.1"/>
    <property type="molecule type" value="Genomic_DNA"/>
</dbReference>
<name>A0A975IX37_9CAUL</name>
<accession>A0A975IX37</accession>
<sequence>MTDCTYEIRSAWPGRKEDPAEIGRKFLATLDALTEADPAFANWGTSDVDETPRGQPIAPLRTDFTSWVEANVERDDWGKAWPQLGYSVWAASGYRPFAPLDPKSVSFYLTAGSEQSNRNCFEAGRYGKAPDPSIVTYPGFKSALLTMISIWPAPWANARAIVWSEESPASPGEPSFPKSSYTMAWMSYLCAERAAKLSVPDTVLAERTPDGGLLMIAAEARFDPWNPEHRARSRIMTEIMREHGGNPFW</sequence>
<feature type="domain" description="Immunity protein 52" evidence="1">
    <location>
        <begin position="5"/>
        <end position="242"/>
    </location>
</feature>
<keyword evidence="3" id="KW-1185">Reference proteome</keyword>
<protein>
    <submittedName>
        <fullName evidence="2">Immunity 52 family protein</fullName>
    </submittedName>
</protein>
<evidence type="ECO:0000313" key="3">
    <source>
        <dbReference type="Proteomes" id="UP000676409"/>
    </source>
</evidence>
<dbReference type="AlphaFoldDB" id="A0A975IX37"/>
<gene>
    <name evidence="2" type="ORF">KCG34_12075</name>
</gene>
<evidence type="ECO:0000313" key="2">
    <source>
        <dbReference type="EMBL" id="QUD90543.1"/>
    </source>
</evidence>
<dbReference type="KEGG" id="caul:KCG34_12075"/>
<dbReference type="Pfam" id="PF15579">
    <property type="entry name" value="Imm52"/>
    <property type="match status" value="1"/>
</dbReference>